<dbReference type="Pfam" id="PF01000">
    <property type="entry name" value="RNA_pol_A_bac"/>
    <property type="match status" value="1"/>
</dbReference>
<sequence>MTDSKLPENVELLRTRVVVERDRVFSASGSDYPHQYPDIANDFNLEEFKKNFKVKIQRLSKHSVEFDLVGIDASVANAFRRIMIAEVPTMAIEKVYVMNNTSIIQDEVVAHRLGLIPILANPKDFDYMPEDGGPTDLNTLVFRLKKKCELNPDASADETDPNKKYINNYVYSRDLVWDPKGNQEEKFADNPPRPVHDDIVIAKLRPGQEVEMELHCQKGVGREHAKWSPVATASYRLLPEITILEPITGKDAEDFKNCFVEGVVEVVEENGVKTAKVVNPRKDTVSREVLRHEKFLNKVRLTRVRDHFIFKVETSGVVPAEEIFLSALDVFMEKIKDIQPLVDRVISNEVA</sequence>
<comment type="caution">
    <text evidence="8">The sequence shown here is derived from an EMBL/GenBank/DDBJ whole genome shotgun (WGS) entry which is preliminary data.</text>
</comment>
<dbReference type="Gene3D" id="2.170.120.12">
    <property type="entry name" value="DNA-directed RNA polymerase, insert domain"/>
    <property type="match status" value="1"/>
</dbReference>
<dbReference type="GO" id="GO:0003677">
    <property type="term" value="F:DNA binding"/>
    <property type="evidence" value="ECO:0007669"/>
    <property type="project" value="InterPro"/>
</dbReference>
<keyword evidence="5" id="KW-0539">Nucleus</keyword>
<dbReference type="Pfam" id="PF01193">
    <property type="entry name" value="RNA_pol_L"/>
    <property type="match status" value="1"/>
</dbReference>
<dbReference type="OrthoDB" id="270173at2759"/>
<evidence type="ECO:0000256" key="1">
    <source>
        <dbReference type="ARBA" id="ARBA00004123"/>
    </source>
</evidence>
<dbReference type="SUPFAM" id="SSF56553">
    <property type="entry name" value="Insert subdomain of RNA polymerase alpha subunit"/>
    <property type="match status" value="1"/>
</dbReference>
<evidence type="ECO:0000259" key="7">
    <source>
        <dbReference type="SMART" id="SM00662"/>
    </source>
</evidence>
<evidence type="ECO:0000313" key="9">
    <source>
        <dbReference type="Proteomes" id="UP000253551"/>
    </source>
</evidence>
<evidence type="ECO:0000256" key="3">
    <source>
        <dbReference type="ARBA" id="ARBA00022478"/>
    </source>
</evidence>
<feature type="non-terminal residue" evidence="8">
    <location>
        <position position="1"/>
    </location>
</feature>
<protein>
    <recommendedName>
        <fullName evidence="2">DNA-directed RNA polymerases I and III subunit RPAC1</fullName>
    </recommendedName>
</protein>
<dbReference type="SUPFAM" id="SSF55257">
    <property type="entry name" value="RBP11-like subunits of RNA polymerase"/>
    <property type="match status" value="1"/>
</dbReference>
<dbReference type="GO" id="GO:0005736">
    <property type="term" value="C:RNA polymerase I complex"/>
    <property type="evidence" value="ECO:0007669"/>
    <property type="project" value="TreeGrafter"/>
</dbReference>
<dbReference type="SMART" id="SM00662">
    <property type="entry name" value="RPOLD"/>
    <property type="match status" value="1"/>
</dbReference>
<dbReference type="GO" id="GO:0006351">
    <property type="term" value="P:DNA-templated transcription"/>
    <property type="evidence" value="ECO:0007669"/>
    <property type="project" value="InterPro"/>
</dbReference>
<keyword evidence="9" id="KW-1185">Reference proteome</keyword>
<evidence type="ECO:0000256" key="6">
    <source>
        <dbReference type="ARBA" id="ARBA00025804"/>
    </source>
</evidence>
<proteinExistence type="inferred from homology"/>
<evidence type="ECO:0000313" key="8">
    <source>
        <dbReference type="EMBL" id="RCH88647.1"/>
    </source>
</evidence>
<keyword evidence="4" id="KW-0804">Transcription</keyword>
<dbReference type="InterPro" id="IPR011262">
    <property type="entry name" value="DNA-dir_RNA_pol_insert"/>
</dbReference>
<dbReference type="GO" id="GO:0005666">
    <property type="term" value="C:RNA polymerase III complex"/>
    <property type="evidence" value="ECO:0007669"/>
    <property type="project" value="TreeGrafter"/>
</dbReference>
<accession>A0A367JFF8</accession>
<dbReference type="CDD" id="cd07032">
    <property type="entry name" value="RNAP_I_II_AC40"/>
    <property type="match status" value="1"/>
</dbReference>
<dbReference type="Proteomes" id="UP000253551">
    <property type="component" value="Unassembled WGS sequence"/>
</dbReference>
<evidence type="ECO:0000256" key="5">
    <source>
        <dbReference type="ARBA" id="ARBA00023242"/>
    </source>
</evidence>
<feature type="domain" description="DNA-directed RNA polymerase RpoA/D/Rpb3-type" evidence="7">
    <location>
        <begin position="63"/>
        <end position="341"/>
    </location>
</feature>
<dbReference type="InterPro" id="IPR036603">
    <property type="entry name" value="RBP11-like"/>
</dbReference>
<dbReference type="InterPro" id="IPR011263">
    <property type="entry name" value="DNA-dir_RNA_pol_RpoA/D/Rpb3"/>
</dbReference>
<dbReference type="PROSITE" id="PS00446">
    <property type="entry name" value="RNA_POL_D_30KD"/>
    <property type="match status" value="1"/>
</dbReference>
<dbReference type="FunFam" id="2.170.120.12:FF:000003">
    <property type="entry name" value="Dna-directed rna polymerases i and iii subunit"/>
    <property type="match status" value="1"/>
</dbReference>
<keyword evidence="3 8" id="KW-0240">DNA-directed RNA polymerase</keyword>
<reference evidence="8 9" key="1">
    <citation type="journal article" date="2018" name="G3 (Bethesda)">
        <title>Phylogenetic and Phylogenomic Definition of Rhizopus Species.</title>
        <authorList>
            <person name="Gryganskyi A.P."/>
            <person name="Golan J."/>
            <person name="Dolatabadi S."/>
            <person name="Mondo S."/>
            <person name="Robb S."/>
            <person name="Idnurm A."/>
            <person name="Muszewska A."/>
            <person name="Steczkiewicz K."/>
            <person name="Masonjones S."/>
            <person name="Liao H.L."/>
            <person name="Gajdeczka M.T."/>
            <person name="Anike F."/>
            <person name="Vuek A."/>
            <person name="Anishchenko I.M."/>
            <person name="Voigt K."/>
            <person name="de Hoog G.S."/>
            <person name="Smith M.E."/>
            <person name="Heitman J."/>
            <person name="Vilgalys R."/>
            <person name="Stajich J.E."/>
        </authorList>
    </citation>
    <scope>NUCLEOTIDE SEQUENCE [LARGE SCALE GENOMIC DNA]</scope>
    <source>
        <strain evidence="8 9">LSU 92-RS-03</strain>
    </source>
</reference>
<dbReference type="NCBIfam" id="NF001988">
    <property type="entry name" value="PRK00783.1"/>
    <property type="match status" value="1"/>
</dbReference>
<name>A0A367JFF8_RHIST</name>
<organism evidence="8 9">
    <name type="scientific">Rhizopus stolonifer</name>
    <name type="common">Rhizopus nigricans</name>
    <dbReference type="NCBI Taxonomy" id="4846"/>
    <lineage>
        <taxon>Eukaryota</taxon>
        <taxon>Fungi</taxon>
        <taxon>Fungi incertae sedis</taxon>
        <taxon>Mucoromycota</taxon>
        <taxon>Mucoromycotina</taxon>
        <taxon>Mucoromycetes</taxon>
        <taxon>Mucorales</taxon>
        <taxon>Mucorineae</taxon>
        <taxon>Rhizopodaceae</taxon>
        <taxon>Rhizopus</taxon>
    </lineage>
</organism>
<dbReference type="GO" id="GO:0003899">
    <property type="term" value="F:DNA-directed RNA polymerase activity"/>
    <property type="evidence" value="ECO:0007669"/>
    <property type="project" value="InterPro"/>
</dbReference>
<dbReference type="PANTHER" id="PTHR11800">
    <property type="entry name" value="DNA-DIRECTED RNA POLYMERASE"/>
    <property type="match status" value="1"/>
</dbReference>
<dbReference type="InterPro" id="IPR033901">
    <property type="entry name" value="RNAPI/III_AC40"/>
</dbReference>
<dbReference type="HAMAP" id="MF_00320">
    <property type="entry name" value="RNApol_arch_Rpo3"/>
    <property type="match status" value="1"/>
</dbReference>
<dbReference type="Gene3D" id="3.30.1360.10">
    <property type="entry name" value="RNA polymerase, RBP11-like subunit"/>
    <property type="match status" value="1"/>
</dbReference>
<dbReference type="AlphaFoldDB" id="A0A367JFF8"/>
<dbReference type="InterPro" id="IPR050518">
    <property type="entry name" value="Rpo3/RPB3_RNA_Pol_subunit"/>
</dbReference>
<dbReference type="STRING" id="4846.A0A367JFF8"/>
<evidence type="ECO:0000256" key="4">
    <source>
        <dbReference type="ARBA" id="ARBA00023163"/>
    </source>
</evidence>
<dbReference type="PANTHER" id="PTHR11800:SF13">
    <property type="entry name" value="DNA-DIRECTED RNA POLYMERASES I AND III SUBUNIT RPAC1"/>
    <property type="match status" value="1"/>
</dbReference>
<dbReference type="GO" id="GO:0046983">
    <property type="term" value="F:protein dimerization activity"/>
    <property type="evidence" value="ECO:0007669"/>
    <property type="project" value="InterPro"/>
</dbReference>
<comment type="similarity">
    <text evidence="6">Belongs to the archaeal Rpo3/eukaryotic RPB3 RNA polymerase subunit family.</text>
</comment>
<dbReference type="EMBL" id="PJQM01003482">
    <property type="protein sequence ID" value="RCH88647.1"/>
    <property type="molecule type" value="Genomic_DNA"/>
</dbReference>
<evidence type="ECO:0000256" key="2">
    <source>
        <dbReference type="ARBA" id="ARBA00022083"/>
    </source>
</evidence>
<comment type="subcellular location">
    <subcellularLocation>
        <location evidence="1">Nucleus</location>
    </subcellularLocation>
</comment>
<dbReference type="InterPro" id="IPR001514">
    <property type="entry name" value="DNA-dir_RNA_pol_30-40kDasu_CS"/>
</dbReference>
<gene>
    <name evidence="8" type="primary">POLR1C</name>
    <name evidence="8" type="ORF">CU098_000238</name>
</gene>
<dbReference type="InterPro" id="IPR022842">
    <property type="entry name" value="RNAP_Rpo3/Rpb3/RPAC1"/>
</dbReference>
<dbReference type="InterPro" id="IPR036643">
    <property type="entry name" value="RNApol_insert_sf"/>
</dbReference>
<dbReference type="GO" id="GO:0055029">
    <property type="term" value="C:nuclear DNA-directed RNA polymerase complex"/>
    <property type="evidence" value="ECO:0007669"/>
    <property type="project" value="UniProtKB-ARBA"/>
</dbReference>